<proteinExistence type="predicted"/>
<dbReference type="Proteomes" id="UP000002420">
    <property type="component" value="Chromosome"/>
</dbReference>
<dbReference type="SUPFAM" id="SSF63829">
    <property type="entry name" value="Calcium-dependent phosphotriesterase"/>
    <property type="match status" value="2"/>
</dbReference>
<keyword evidence="3" id="KW-1185">Reference proteome</keyword>
<dbReference type="NCBIfam" id="TIGR02608">
    <property type="entry name" value="delta_60_rpt"/>
    <property type="match status" value="9"/>
</dbReference>
<name>B3E8D1_TRIL1</name>
<dbReference type="InterPro" id="IPR013431">
    <property type="entry name" value="Delta_60_rpt"/>
</dbReference>
<feature type="domain" description="Bacterial repeat" evidence="1">
    <location>
        <begin position="805"/>
        <end position="862"/>
    </location>
</feature>
<dbReference type="RefSeq" id="WP_012469510.1">
    <property type="nucleotide sequence ID" value="NC_010814.1"/>
</dbReference>
<dbReference type="PANTHER" id="PTHR31778">
    <property type="entry name" value="BUD SITE SELECTION PROTEIN RAX2"/>
    <property type="match status" value="1"/>
</dbReference>
<feature type="domain" description="Bacterial repeat" evidence="1">
    <location>
        <begin position="890"/>
        <end position="945"/>
    </location>
</feature>
<dbReference type="AlphaFoldDB" id="B3E8D1"/>
<evidence type="ECO:0000259" key="1">
    <source>
        <dbReference type="Pfam" id="PF18998"/>
    </source>
</evidence>
<dbReference type="Pfam" id="PF18998">
    <property type="entry name" value="Flg_new_2"/>
    <property type="match status" value="2"/>
</dbReference>
<dbReference type="Gene3D" id="2.80.10.50">
    <property type="match status" value="5"/>
</dbReference>
<evidence type="ECO:0000313" key="3">
    <source>
        <dbReference type="Proteomes" id="UP000002420"/>
    </source>
</evidence>
<dbReference type="eggNOG" id="COG3386">
    <property type="taxonomic scope" value="Bacteria"/>
</dbReference>
<dbReference type="Pfam" id="PF17164">
    <property type="entry name" value="DUF5122"/>
    <property type="match status" value="10"/>
</dbReference>
<organism evidence="2 3">
    <name type="scientific">Trichlorobacter lovleyi (strain ATCC BAA-1151 / DSM 17278 / SZ)</name>
    <name type="common">Geobacter lovleyi</name>
    <dbReference type="NCBI Taxonomy" id="398767"/>
    <lineage>
        <taxon>Bacteria</taxon>
        <taxon>Pseudomonadati</taxon>
        <taxon>Thermodesulfobacteriota</taxon>
        <taxon>Desulfuromonadia</taxon>
        <taxon>Geobacterales</taxon>
        <taxon>Geobacteraceae</taxon>
        <taxon>Trichlorobacter</taxon>
    </lineage>
</organism>
<dbReference type="HOGENOM" id="CLU_294883_0_0_7"/>
<gene>
    <name evidence="2" type="ordered locus">Glov_1449</name>
</gene>
<accession>B3E8D1</accession>
<dbReference type="InterPro" id="IPR044060">
    <property type="entry name" value="Bacterial_rp_domain"/>
</dbReference>
<dbReference type="EMBL" id="CP001089">
    <property type="protein sequence ID" value="ACD95168.1"/>
    <property type="molecule type" value="Genomic_DNA"/>
</dbReference>
<sequence>MTNKFPVNHLIVLFVLWIVALFSAVPAVASTTLDTAFNPVLSKAGQITGIVPLVNGKVVVIGSFSSISGVARKNIAVLNPDGSVDTSFQLDSRIPSDMIYAAAVQSDGKILIGGQISIIGATESQNYLFRVSSTGVWDETFKPGRYVYTPGVTYGLDGAVRAITVDGNGKILVGGDFTAPKNHIVRLNPLDGSEDTSFNPGTGADGTVTHIARQSTGHIIIGGSFATVNGTAKAKVARLSATGSLDAAFGTGLYGGSLQALAVQSDDKVLLGGSFFGLNGTYDLPKLIRTSADGVLDASFTQLVPYYDNLGEIQYTAAANYFQAITSLLVLPDKIVVGGWYSSIIMSGNPLYHDARIFILEAGNGAYTSLMTFKSGPTNTDGSTHSDVFALGKRSDGQPLAGGSFTQNDSNEDYYYGLCLISSTTWQPVTTYKPVVGGQPNVKSLALQADGKLLAAGDFYLVGSTPENGLARFSTTGTLDTTLVTPLVKGGTINSVLARSDGKLIVGGYFYYISDTSVYRDIALLSAGGVFESGNAVGMHNALALTTDNKVLTALYHNPGIKGLNADLTVDSSFVPGTGIPNSQTEYVNTVVVQPDGKILVGGSFSSFSGAVRQNIVRLNSDGSIDNTFASPVFTVFYGQSEVYAIAVQPDGKILLAGRFSTVGGVASPTVVRLNSNGSVDTSFQAPFGDSGSTAYALALQPDGRILVGGSMQIVEGESIYNSLVRLYPNGSRDSSFGSSITGTVKSIVLNGTQIVAGGTIEAVDGTARQGLARFTTTPEYLLTVTRSSVAGGSITASTGTFGWSGTVGMAAYNSGTSVTLTAQAGAGYIFSGWSGEGCSGTGSCTVAMSAARSVTATFTAIPQVALTVTLGGSGGGSVISTPAGIDCPASSCSGQFASGSTVSLTAVPNASSTFDGWIGCQTTNGTVCGVIMNTPREVTPLFNSAKAQIGGVGYATLAEAFATNFGTTPILLLDGNLAESLTVTKAVTLKGGYNATFTALTGLFSNLTAPLTISTGSLTASMLVIK</sequence>
<dbReference type="GO" id="GO:1902929">
    <property type="term" value="C:plasma membrane of growing cell tip"/>
    <property type="evidence" value="ECO:0007669"/>
    <property type="project" value="TreeGrafter"/>
</dbReference>
<protein>
    <recommendedName>
        <fullName evidence="1">Bacterial repeat domain-containing protein</fullName>
    </recommendedName>
</protein>
<dbReference type="PANTHER" id="PTHR31778:SF2">
    <property type="entry name" value="BUD SITE SELECTION PROTEIN RAX2"/>
    <property type="match status" value="1"/>
</dbReference>
<evidence type="ECO:0000313" key="2">
    <source>
        <dbReference type="EMBL" id="ACD95168.1"/>
    </source>
</evidence>
<dbReference type="KEGG" id="glo:Glov_1449"/>
<dbReference type="STRING" id="398767.Glov_1449"/>
<dbReference type="eggNOG" id="COG3266">
    <property type="taxonomic scope" value="Bacteria"/>
</dbReference>
<reference evidence="2 3" key="1">
    <citation type="submission" date="2008-05" db="EMBL/GenBank/DDBJ databases">
        <title>Complete sequence of chromosome of Geobacter lovleyi SZ.</title>
        <authorList>
            <consortium name="US DOE Joint Genome Institute"/>
            <person name="Lucas S."/>
            <person name="Copeland A."/>
            <person name="Lapidus A."/>
            <person name="Glavina del Rio T."/>
            <person name="Dalin E."/>
            <person name="Tice H."/>
            <person name="Bruce D."/>
            <person name="Goodwin L."/>
            <person name="Pitluck S."/>
            <person name="Chertkov O."/>
            <person name="Meincke L."/>
            <person name="Brettin T."/>
            <person name="Detter J.C."/>
            <person name="Han C."/>
            <person name="Tapia R."/>
            <person name="Kuske C.R."/>
            <person name="Schmutz J."/>
            <person name="Larimer F."/>
            <person name="Land M."/>
            <person name="Hauser L."/>
            <person name="Kyrpides N."/>
            <person name="Mikhailova N."/>
            <person name="Sung Y."/>
            <person name="Fletcher K.E."/>
            <person name="Ritalahti K.M."/>
            <person name="Loeffler F.E."/>
            <person name="Richardson P."/>
        </authorList>
    </citation>
    <scope>NUCLEOTIDE SEQUENCE [LARGE SCALE GENOMIC DNA]</scope>
    <source>
        <strain evidence="3">ATCC BAA-1151 / DSM 17278 / SZ</strain>
    </source>
</reference>